<dbReference type="EMBL" id="MU275901">
    <property type="protein sequence ID" value="KAI0047583.1"/>
    <property type="molecule type" value="Genomic_DNA"/>
</dbReference>
<gene>
    <name evidence="1" type="ORF">FA95DRAFT_1492330</name>
</gene>
<accession>A0ACB8RUM6</accession>
<comment type="caution">
    <text evidence="1">The sequence shown here is derived from an EMBL/GenBank/DDBJ whole genome shotgun (WGS) entry which is preliminary data.</text>
</comment>
<evidence type="ECO:0000313" key="1">
    <source>
        <dbReference type="EMBL" id="KAI0047583.1"/>
    </source>
</evidence>
<name>A0ACB8RUM6_9AGAM</name>
<keyword evidence="2" id="KW-1185">Reference proteome</keyword>
<evidence type="ECO:0000313" key="2">
    <source>
        <dbReference type="Proteomes" id="UP000814033"/>
    </source>
</evidence>
<organism evidence="1 2">
    <name type="scientific">Auriscalpium vulgare</name>
    <dbReference type="NCBI Taxonomy" id="40419"/>
    <lineage>
        <taxon>Eukaryota</taxon>
        <taxon>Fungi</taxon>
        <taxon>Dikarya</taxon>
        <taxon>Basidiomycota</taxon>
        <taxon>Agaricomycotina</taxon>
        <taxon>Agaricomycetes</taxon>
        <taxon>Russulales</taxon>
        <taxon>Auriscalpiaceae</taxon>
        <taxon>Auriscalpium</taxon>
    </lineage>
</organism>
<protein>
    <submittedName>
        <fullName evidence="1">WD40 repeat-like protein</fullName>
    </submittedName>
</protein>
<sequence>MNPQGGAIPPPGTGNAPKSQAKASSCKCSAPPGGKSRNLVVCIDGTANQFSMKNTNVVELYSRLANDAEQLTYYNSGIGTFVKESRTSPAFWKQTINHGIDTAIAWNFKRIVLSAYQWLCENYEPGDRIFLYGFSRGAYQVRVIAGMIEKVGLLRKGNNDQIPFAYELYMATTSSQKRSTSASPPAPDKESKIKSPKDTGYAEQLCSRFKQTLSRENVRVHFVGVWDTVSSIGFARGKSLPETTTGMLHVCVFRHALSLDEKRAKFQPEYVNGGSGPREEDHGKCDCKEVWFAGSHSDVGGGNISNLTLDQFGAALRWMSYESISHGLRMAPFQGSQWQSFQPNPSLTWKWAILEILCFGQLSYKYADSTTHRPHLGRARQVKAGQMIHESVFEIIEHGDYEPFARLPGDIQAGWNRKALSDLNMLEGDAYASAAITLSQLKSATENNRSPLSPEHQNTLATLASSGTHIGRDSLATTRHAGDILFRALVVEHAKGGADPKQRRLNVAVLAAAILVIRRRPPAAKGFEEARLLELVSVLSDSPEDVKLRAEFVGLCLRGQIKLCRGHEDDVNSVAFSPDGKHIASGSSDETIRIWDVHTGESVAGPFAGHTAQVMTVAFSPDGQRIFSGSCDSTIRIWDAQTGETVVGPFTGPTIWVWSVAFSPDGRRVVSGSNDWTVRIQDAQTRETAAGPMTPTGHRGWVWSVAFSPDGKRVVSGSFDETIGIWDAQTGEPVESTFTGHIVLSVAFSPDGKRIVSGSADKKIRIWDAQTGKMVAGPFTGHRNWVMSVAFSPDGKRVVSGSRDKTIRVWDAHTGAMVVGPLRGHTGGIWSVVYSPDGKLVASGSKDGTVRIWGADVDDAPEN</sequence>
<reference evidence="1" key="1">
    <citation type="submission" date="2021-02" db="EMBL/GenBank/DDBJ databases">
        <authorList>
            <consortium name="DOE Joint Genome Institute"/>
            <person name="Ahrendt S."/>
            <person name="Looney B.P."/>
            <person name="Miyauchi S."/>
            <person name="Morin E."/>
            <person name="Drula E."/>
            <person name="Courty P.E."/>
            <person name="Chicoki N."/>
            <person name="Fauchery L."/>
            <person name="Kohler A."/>
            <person name="Kuo A."/>
            <person name="Labutti K."/>
            <person name="Pangilinan J."/>
            <person name="Lipzen A."/>
            <person name="Riley R."/>
            <person name="Andreopoulos W."/>
            <person name="He G."/>
            <person name="Johnson J."/>
            <person name="Barry K.W."/>
            <person name="Grigoriev I.V."/>
            <person name="Nagy L."/>
            <person name="Hibbett D."/>
            <person name="Henrissat B."/>
            <person name="Matheny P.B."/>
            <person name="Labbe J."/>
            <person name="Martin F."/>
        </authorList>
    </citation>
    <scope>NUCLEOTIDE SEQUENCE</scope>
    <source>
        <strain evidence="1">FP105234-sp</strain>
    </source>
</reference>
<dbReference type="Proteomes" id="UP000814033">
    <property type="component" value="Unassembled WGS sequence"/>
</dbReference>
<reference evidence="1" key="2">
    <citation type="journal article" date="2022" name="New Phytol.">
        <title>Evolutionary transition to the ectomycorrhizal habit in the genomes of a hyperdiverse lineage of mushroom-forming fungi.</title>
        <authorList>
            <person name="Looney B."/>
            <person name="Miyauchi S."/>
            <person name="Morin E."/>
            <person name="Drula E."/>
            <person name="Courty P.E."/>
            <person name="Kohler A."/>
            <person name="Kuo A."/>
            <person name="LaButti K."/>
            <person name="Pangilinan J."/>
            <person name="Lipzen A."/>
            <person name="Riley R."/>
            <person name="Andreopoulos W."/>
            <person name="He G."/>
            <person name="Johnson J."/>
            <person name="Nolan M."/>
            <person name="Tritt A."/>
            <person name="Barry K.W."/>
            <person name="Grigoriev I.V."/>
            <person name="Nagy L.G."/>
            <person name="Hibbett D."/>
            <person name="Henrissat B."/>
            <person name="Matheny P.B."/>
            <person name="Labbe J."/>
            <person name="Martin F.M."/>
        </authorList>
    </citation>
    <scope>NUCLEOTIDE SEQUENCE</scope>
    <source>
        <strain evidence="1">FP105234-sp</strain>
    </source>
</reference>
<proteinExistence type="predicted"/>